<dbReference type="GO" id="GO:0032784">
    <property type="term" value="P:regulation of DNA-templated transcription elongation"/>
    <property type="evidence" value="ECO:0007669"/>
    <property type="project" value="InterPro"/>
</dbReference>
<name>A0A0F8YZB4_9ZZZZ</name>
<dbReference type="InterPro" id="IPR023459">
    <property type="entry name" value="Tscrpt_elong_fac_GreA/B_fam"/>
</dbReference>
<feature type="domain" description="Transcription elongation factor GreA/GreB C-terminal" evidence="1">
    <location>
        <begin position="54"/>
        <end position="126"/>
    </location>
</feature>
<dbReference type="GO" id="GO:0070063">
    <property type="term" value="F:RNA polymerase binding"/>
    <property type="evidence" value="ECO:0007669"/>
    <property type="project" value="InterPro"/>
</dbReference>
<dbReference type="Gene3D" id="3.10.50.30">
    <property type="entry name" value="Transcription elongation factor, GreA/GreB, C-terminal domain"/>
    <property type="match status" value="1"/>
</dbReference>
<dbReference type="GO" id="GO:0003677">
    <property type="term" value="F:DNA binding"/>
    <property type="evidence" value="ECO:0007669"/>
    <property type="project" value="InterPro"/>
</dbReference>
<dbReference type="PANTHER" id="PTHR30437">
    <property type="entry name" value="TRANSCRIPTION ELONGATION FACTOR GREA"/>
    <property type="match status" value="1"/>
</dbReference>
<sequence>MKYGSLILEKKEYVLLKRLMNLAAPHRDMVEKNAVKRLNEELAGALIVDEQDMPSDVVRFNSTVTINAGDWNRTIQLVIPSERDAKSDKISIMSLMGMVLIGYSAGDHLRWEFPNGTKELSIVKVKQSGTPTASSVLI</sequence>
<organism evidence="2">
    <name type="scientific">marine sediment metagenome</name>
    <dbReference type="NCBI Taxonomy" id="412755"/>
    <lineage>
        <taxon>unclassified sequences</taxon>
        <taxon>metagenomes</taxon>
        <taxon>ecological metagenomes</taxon>
    </lineage>
</organism>
<comment type="caution">
    <text evidence="2">The sequence shown here is derived from an EMBL/GenBank/DDBJ whole genome shotgun (WGS) entry which is preliminary data.</text>
</comment>
<dbReference type="SUPFAM" id="SSF54534">
    <property type="entry name" value="FKBP-like"/>
    <property type="match status" value="1"/>
</dbReference>
<dbReference type="Pfam" id="PF01272">
    <property type="entry name" value="GreA_GreB"/>
    <property type="match status" value="1"/>
</dbReference>
<proteinExistence type="predicted"/>
<dbReference type="AlphaFoldDB" id="A0A0F8YZB4"/>
<dbReference type="InterPro" id="IPR036953">
    <property type="entry name" value="GreA/GreB_C_sf"/>
</dbReference>
<reference evidence="2" key="1">
    <citation type="journal article" date="2015" name="Nature">
        <title>Complex archaea that bridge the gap between prokaryotes and eukaryotes.</title>
        <authorList>
            <person name="Spang A."/>
            <person name="Saw J.H."/>
            <person name="Jorgensen S.L."/>
            <person name="Zaremba-Niedzwiedzka K."/>
            <person name="Martijn J."/>
            <person name="Lind A.E."/>
            <person name="van Eijk R."/>
            <person name="Schleper C."/>
            <person name="Guy L."/>
            <person name="Ettema T.J."/>
        </authorList>
    </citation>
    <scope>NUCLEOTIDE SEQUENCE</scope>
</reference>
<accession>A0A0F8YZB4</accession>
<gene>
    <name evidence="2" type="ORF">LCGC14_2759930</name>
</gene>
<dbReference type="GO" id="GO:0006354">
    <property type="term" value="P:DNA-templated transcription elongation"/>
    <property type="evidence" value="ECO:0007669"/>
    <property type="project" value="TreeGrafter"/>
</dbReference>
<dbReference type="InterPro" id="IPR001437">
    <property type="entry name" value="Tscrpt_elong_fac_GreA/B_C"/>
</dbReference>
<evidence type="ECO:0000313" key="2">
    <source>
        <dbReference type="EMBL" id="KKK86768.1"/>
    </source>
</evidence>
<protein>
    <recommendedName>
        <fullName evidence="1">Transcription elongation factor GreA/GreB C-terminal domain-containing protein</fullName>
    </recommendedName>
</protein>
<evidence type="ECO:0000259" key="1">
    <source>
        <dbReference type="Pfam" id="PF01272"/>
    </source>
</evidence>
<dbReference type="PANTHER" id="PTHR30437:SF5">
    <property type="entry name" value="REGULATOR OF NUCLEOSIDE DIPHOSPHATE KINASE"/>
    <property type="match status" value="1"/>
</dbReference>
<dbReference type="EMBL" id="LAZR01050698">
    <property type="protein sequence ID" value="KKK86768.1"/>
    <property type="molecule type" value="Genomic_DNA"/>
</dbReference>